<dbReference type="EMBL" id="JAPZBO010000002">
    <property type="protein sequence ID" value="KAJ5324681.1"/>
    <property type="molecule type" value="Genomic_DNA"/>
</dbReference>
<evidence type="ECO:0000313" key="1">
    <source>
        <dbReference type="EMBL" id="KAJ5324681.1"/>
    </source>
</evidence>
<keyword evidence="2" id="KW-1185">Reference proteome</keyword>
<sequence length="68" mass="7587">MAGSFTMRPTPISPEVPDTITSSFLLTEDNVQSYIQRHKRTDNASFKNHLAANRDGMLTCTVDSVDRT</sequence>
<dbReference type="Proteomes" id="UP001147746">
    <property type="component" value="Unassembled WGS sequence"/>
</dbReference>
<accession>A0A9W9Q9D8</accession>
<evidence type="ECO:0000313" key="2">
    <source>
        <dbReference type="Proteomes" id="UP001147746"/>
    </source>
</evidence>
<proteinExistence type="predicted"/>
<reference evidence="1" key="2">
    <citation type="journal article" date="2023" name="IMA Fungus">
        <title>Comparative genomic study of the Penicillium genus elucidates a diverse pangenome and 15 lateral gene transfer events.</title>
        <authorList>
            <person name="Petersen C."/>
            <person name="Sorensen T."/>
            <person name="Nielsen M.R."/>
            <person name="Sondergaard T.E."/>
            <person name="Sorensen J.L."/>
            <person name="Fitzpatrick D.A."/>
            <person name="Frisvad J.C."/>
            <person name="Nielsen K.L."/>
        </authorList>
    </citation>
    <scope>NUCLEOTIDE SEQUENCE</scope>
    <source>
        <strain evidence="1">IBT 21472</strain>
    </source>
</reference>
<protein>
    <submittedName>
        <fullName evidence="1">Uncharacterized protein</fullName>
    </submittedName>
</protein>
<organism evidence="1 2">
    <name type="scientific">Penicillium atrosanguineum</name>
    <dbReference type="NCBI Taxonomy" id="1132637"/>
    <lineage>
        <taxon>Eukaryota</taxon>
        <taxon>Fungi</taxon>
        <taxon>Dikarya</taxon>
        <taxon>Ascomycota</taxon>
        <taxon>Pezizomycotina</taxon>
        <taxon>Eurotiomycetes</taxon>
        <taxon>Eurotiomycetidae</taxon>
        <taxon>Eurotiales</taxon>
        <taxon>Aspergillaceae</taxon>
        <taxon>Penicillium</taxon>
    </lineage>
</organism>
<reference evidence="1" key="1">
    <citation type="submission" date="2022-12" db="EMBL/GenBank/DDBJ databases">
        <authorList>
            <person name="Petersen C."/>
        </authorList>
    </citation>
    <scope>NUCLEOTIDE SEQUENCE</scope>
    <source>
        <strain evidence="1">IBT 21472</strain>
    </source>
</reference>
<dbReference type="AlphaFoldDB" id="A0A9W9Q9D8"/>
<name>A0A9W9Q9D8_9EURO</name>
<comment type="caution">
    <text evidence="1">The sequence shown here is derived from an EMBL/GenBank/DDBJ whole genome shotgun (WGS) entry which is preliminary data.</text>
</comment>
<gene>
    <name evidence="1" type="ORF">N7476_003281</name>
</gene>